<sequence length="134" mass="14751">MEPGRAEQSPGGGPGDDRVLDPARTGSPAVLGRLTRRIGMRELADEIGCDASNVTQIIRRLEARDLVRRRPHPHDRRSRHIVRTADGTALYAAFEESFAFARSAIANLDAREQDQLATLLRKALNGEQPPSTSR</sequence>
<dbReference type="InterPro" id="IPR036388">
    <property type="entry name" value="WH-like_DNA-bd_sf"/>
</dbReference>
<evidence type="ECO:0000313" key="4">
    <source>
        <dbReference type="Proteomes" id="UP001144036"/>
    </source>
</evidence>
<dbReference type="SMART" id="SM00347">
    <property type="entry name" value="HTH_MARR"/>
    <property type="match status" value="1"/>
</dbReference>
<dbReference type="Proteomes" id="UP001144036">
    <property type="component" value="Unassembled WGS sequence"/>
</dbReference>
<dbReference type="PANTHER" id="PTHR33164">
    <property type="entry name" value="TRANSCRIPTIONAL REGULATOR, MARR FAMILY"/>
    <property type="match status" value="1"/>
</dbReference>
<dbReference type="EMBL" id="JAPNNL010000014">
    <property type="protein sequence ID" value="MDA0632973.1"/>
    <property type="molecule type" value="Genomic_DNA"/>
</dbReference>
<organism evidence="3 4">
    <name type="scientific">Nonomuraea corallina</name>
    <dbReference type="NCBI Taxonomy" id="2989783"/>
    <lineage>
        <taxon>Bacteria</taxon>
        <taxon>Bacillati</taxon>
        <taxon>Actinomycetota</taxon>
        <taxon>Actinomycetes</taxon>
        <taxon>Streptosporangiales</taxon>
        <taxon>Streptosporangiaceae</taxon>
        <taxon>Nonomuraea</taxon>
    </lineage>
</organism>
<dbReference type="PRINTS" id="PR00598">
    <property type="entry name" value="HTHMARR"/>
</dbReference>
<protein>
    <submittedName>
        <fullName evidence="3">MarR family winged helix-turn-helix transcriptional regulator</fullName>
    </submittedName>
</protein>
<comment type="caution">
    <text evidence="3">The sequence shown here is derived from an EMBL/GenBank/DDBJ whole genome shotgun (WGS) entry which is preliminary data.</text>
</comment>
<dbReference type="PANTHER" id="PTHR33164:SF99">
    <property type="entry name" value="MARR FAMILY REGULATORY PROTEIN"/>
    <property type="match status" value="1"/>
</dbReference>
<keyword evidence="4" id="KW-1185">Reference proteome</keyword>
<evidence type="ECO:0000259" key="2">
    <source>
        <dbReference type="PROSITE" id="PS50995"/>
    </source>
</evidence>
<dbReference type="Gene3D" id="1.10.10.10">
    <property type="entry name" value="Winged helix-like DNA-binding domain superfamily/Winged helix DNA-binding domain"/>
    <property type="match status" value="1"/>
</dbReference>
<dbReference type="SUPFAM" id="SSF46785">
    <property type="entry name" value="Winged helix' DNA-binding domain"/>
    <property type="match status" value="1"/>
</dbReference>
<accession>A0ABT4S7D5</accession>
<dbReference type="InterPro" id="IPR000835">
    <property type="entry name" value="HTH_MarR-typ"/>
</dbReference>
<feature type="region of interest" description="Disordered" evidence="1">
    <location>
        <begin position="1"/>
        <end position="27"/>
    </location>
</feature>
<gene>
    <name evidence="3" type="ORF">OUY22_06040</name>
</gene>
<proteinExistence type="predicted"/>
<name>A0ABT4S7D5_9ACTN</name>
<evidence type="ECO:0000313" key="3">
    <source>
        <dbReference type="EMBL" id="MDA0632973.1"/>
    </source>
</evidence>
<dbReference type="InterPro" id="IPR036390">
    <property type="entry name" value="WH_DNA-bd_sf"/>
</dbReference>
<dbReference type="InterPro" id="IPR039422">
    <property type="entry name" value="MarR/SlyA-like"/>
</dbReference>
<feature type="domain" description="HTH marR-type" evidence="2">
    <location>
        <begin position="1"/>
        <end position="125"/>
    </location>
</feature>
<reference evidence="3" key="1">
    <citation type="submission" date="2022-11" db="EMBL/GenBank/DDBJ databases">
        <title>Nonomuraea corallina sp. nov., a new species of the genus Nonomuraea isolated from sea side sediment in Thai sea.</title>
        <authorList>
            <person name="Ngamcharungchit C."/>
            <person name="Matsumoto A."/>
            <person name="Suriyachadkun C."/>
            <person name="Panbangred W."/>
            <person name="Inahashi Y."/>
            <person name="Intra B."/>
        </authorList>
    </citation>
    <scope>NUCLEOTIDE SEQUENCE</scope>
    <source>
        <strain evidence="3">MCN248</strain>
    </source>
</reference>
<dbReference type="Pfam" id="PF01047">
    <property type="entry name" value="MarR"/>
    <property type="match status" value="1"/>
</dbReference>
<evidence type="ECO:0000256" key="1">
    <source>
        <dbReference type="SAM" id="MobiDB-lite"/>
    </source>
</evidence>
<dbReference type="RefSeq" id="WP_270153766.1">
    <property type="nucleotide sequence ID" value="NZ_JAPNNL010000014.1"/>
</dbReference>
<dbReference type="PROSITE" id="PS50995">
    <property type="entry name" value="HTH_MARR_2"/>
    <property type="match status" value="1"/>
</dbReference>